<keyword evidence="5 8" id="KW-0472">Membrane</keyword>
<evidence type="ECO:0000256" key="8">
    <source>
        <dbReference type="SAM" id="Phobius"/>
    </source>
</evidence>
<evidence type="ECO:0000256" key="3">
    <source>
        <dbReference type="ARBA" id="ARBA00022692"/>
    </source>
</evidence>
<keyword evidence="2" id="KW-1003">Cell membrane</keyword>
<proteinExistence type="inferred from homology"/>
<feature type="transmembrane region" description="Helical" evidence="8">
    <location>
        <begin position="812"/>
        <end position="838"/>
    </location>
</feature>
<comment type="similarity">
    <text evidence="6">Belongs to the ABC-4 integral membrane protein family.</text>
</comment>
<evidence type="ECO:0000256" key="2">
    <source>
        <dbReference type="ARBA" id="ARBA00022475"/>
    </source>
</evidence>
<feature type="transmembrane region" description="Helical" evidence="8">
    <location>
        <begin position="400"/>
        <end position="425"/>
    </location>
</feature>
<feature type="domain" description="ABC3 transporter permease C-terminal" evidence="9">
    <location>
        <begin position="820"/>
        <end position="940"/>
    </location>
</feature>
<accession>A0A1T2XF27</accession>
<sequence length="952" mass="106063">MGIPLLRFLFRKMWNTRWMTLSTLLGLIVAVSFTVSIPMYSDGSLKRVVAKSLQEKSDGMPAGSLLLRYQAPGGTKTDVASLQSVDQFIREQVPQEIGFPHDVYVSNKGIRAAEITPTASTNVDTSRVRTMSLGALSGLADKTEIGLGKMYSDSHDGGVIEAVLLDEALYRNDLHIGDVFEYPVYSGLDLVLKVKIVGTVKAKNDTDPYWYQGQDSMMNTFYISEKVFNDYILKESKVPLNQASWYYAFDLREIKTSQLTPLGRTLDRLKIELYQHLKDTKIEMSFADVLDEFKVQSVQLQTLLFTLAAPMIAMVFYFIAMNARQALDKQRSDIAVLRSRGAGTRQITMMYLIEGIFLGAIALLIGPVVGWFMAKSIGSANGFLTFVDRQSIPVSFNSQAILYGSIAVVIAIIASIIPAVVFARASIVSYKQKLARSDQKPFWQKWYLDIVLLGLSGYGYYMFNERQLLTFQTGMTTDQLQVNPFLFFVPALSIFALGLFFLRLFPWILRFVSWIAKKMLPVPLYLTLTQLSRSATSYYPLMILLILTLGLGVYNASAARTIDTNSTERTLYKYGADVIMKAVWEGNADVSENQNNGGGNNGGPPGGGGAGGQGQKPTKMIYNNEPPFEIFKHLKGVEAATRVLETKGSVSVSGTSIGQGNVVGIDNLDFSKVAWFRNDLFPVHPFNYLNLLGTYENAVIIPTNVATKYQIKPGDLISISLENQPVEFVVVGILPYWPTQYPKQSPFFVANLDYIYDQVPLIPYKVWLKMEPKALVAPLIDELAKNNVELASVDDVRTELVKQNKHPQRGGVFGILSLGFLVSIIISLIGYLLFWFFNLSGRVVQFGVLRAMGLSRKQLTGMLLLEQIFTAGLSIVLGVLIGKLSSILFLPFLQTTENVNMQVPPFRIVFDAKDTTQLYIVVGVMMLTGAALLFMHIRRLRVHQAVKMGEER</sequence>
<feature type="transmembrane region" description="Helical" evidence="8">
    <location>
        <begin position="485"/>
        <end position="509"/>
    </location>
</feature>
<dbReference type="EMBL" id="MSZX01000004">
    <property type="protein sequence ID" value="OPA78494.1"/>
    <property type="molecule type" value="Genomic_DNA"/>
</dbReference>
<feature type="transmembrane region" description="Helical" evidence="8">
    <location>
        <begin position="303"/>
        <end position="321"/>
    </location>
</feature>
<feature type="region of interest" description="Disordered" evidence="7">
    <location>
        <begin position="590"/>
        <end position="619"/>
    </location>
</feature>
<gene>
    <name evidence="10" type="ORF">BVG16_11510</name>
</gene>
<feature type="transmembrane region" description="Helical" evidence="8">
    <location>
        <begin position="918"/>
        <end position="937"/>
    </location>
</feature>
<name>A0A1T2XF27_9BACL</name>
<dbReference type="PANTHER" id="PTHR30572:SF4">
    <property type="entry name" value="ABC TRANSPORTER PERMEASE YTRF"/>
    <property type="match status" value="1"/>
</dbReference>
<dbReference type="GO" id="GO:0005886">
    <property type="term" value="C:plasma membrane"/>
    <property type="evidence" value="ECO:0007669"/>
    <property type="project" value="UniProtKB-SubCell"/>
</dbReference>
<evidence type="ECO:0000256" key="6">
    <source>
        <dbReference type="ARBA" id="ARBA00038076"/>
    </source>
</evidence>
<evidence type="ECO:0000256" key="1">
    <source>
        <dbReference type="ARBA" id="ARBA00004651"/>
    </source>
</evidence>
<dbReference type="OrthoDB" id="51951at2"/>
<feature type="transmembrane region" description="Helical" evidence="8">
    <location>
        <begin position="348"/>
        <end position="374"/>
    </location>
</feature>
<organism evidence="10 11">
    <name type="scientific">Paenibacillus selenitireducens</name>
    <dbReference type="NCBI Taxonomy" id="1324314"/>
    <lineage>
        <taxon>Bacteria</taxon>
        <taxon>Bacillati</taxon>
        <taxon>Bacillota</taxon>
        <taxon>Bacilli</taxon>
        <taxon>Bacillales</taxon>
        <taxon>Paenibacillaceae</taxon>
        <taxon>Paenibacillus</taxon>
    </lineage>
</organism>
<dbReference type="AlphaFoldDB" id="A0A1T2XF27"/>
<keyword evidence="4 8" id="KW-1133">Transmembrane helix</keyword>
<evidence type="ECO:0000259" key="9">
    <source>
        <dbReference type="Pfam" id="PF02687"/>
    </source>
</evidence>
<feature type="domain" description="ABC3 transporter permease C-terminal" evidence="9">
    <location>
        <begin position="310"/>
        <end position="425"/>
    </location>
</feature>
<dbReference type="PANTHER" id="PTHR30572">
    <property type="entry name" value="MEMBRANE COMPONENT OF TRANSPORTER-RELATED"/>
    <property type="match status" value="1"/>
</dbReference>
<comment type="caution">
    <text evidence="10">The sequence shown here is derived from an EMBL/GenBank/DDBJ whole genome shotgun (WGS) entry which is preliminary data.</text>
</comment>
<keyword evidence="3 8" id="KW-0812">Transmembrane</keyword>
<keyword evidence="11" id="KW-1185">Reference proteome</keyword>
<dbReference type="GO" id="GO:0022857">
    <property type="term" value="F:transmembrane transporter activity"/>
    <property type="evidence" value="ECO:0007669"/>
    <property type="project" value="TreeGrafter"/>
</dbReference>
<reference evidence="10 11" key="1">
    <citation type="submission" date="2017-01" db="EMBL/GenBank/DDBJ databases">
        <title>Genome analysis of Paenibacillus selenitrireducens ES3-24.</title>
        <authorList>
            <person name="Xu D."/>
            <person name="Yao R."/>
            <person name="Zheng S."/>
        </authorList>
    </citation>
    <scope>NUCLEOTIDE SEQUENCE [LARGE SCALE GENOMIC DNA]</scope>
    <source>
        <strain evidence="10 11">ES3-24</strain>
    </source>
</reference>
<dbReference type="STRING" id="1324314.BVG16_11510"/>
<evidence type="ECO:0000256" key="4">
    <source>
        <dbReference type="ARBA" id="ARBA00022989"/>
    </source>
</evidence>
<dbReference type="InterPro" id="IPR003838">
    <property type="entry name" value="ABC3_permease_C"/>
</dbReference>
<protein>
    <submittedName>
        <fullName evidence="10">ABC transporter permease</fullName>
    </submittedName>
</protein>
<evidence type="ECO:0000256" key="5">
    <source>
        <dbReference type="ARBA" id="ARBA00023136"/>
    </source>
</evidence>
<evidence type="ECO:0000313" key="11">
    <source>
        <dbReference type="Proteomes" id="UP000190188"/>
    </source>
</evidence>
<feature type="compositionally biased region" description="Gly residues" evidence="7">
    <location>
        <begin position="596"/>
        <end position="614"/>
    </location>
</feature>
<evidence type="ECO:0000313" key="10">
    <source>
        <dbReference type="EMBL" id="OPA78494.1"/>
    </source>
</evidence>
<dbReference type="InterPro" id="IPR050250">
    <property type="entry name" value="Macrolide_Exporter_MacB"/>
</dbReference>
<dbReference type="Proteomes" id="UP000190188">
    <property type="component" value="Unassembled WGS sequence"/>
</dbReference>
<evidence type="ECO:0000256" key="7">
    <source>
        <dbReference type="SAM" id="MobiDB-lite"/>
    </source>
</evidence>
<feature type="transmembrane region" description="Helical" evidence="8">
    <location>
        <begin position="859"/>
        <end position="881"/>
    </location>
</feature>
<feature type="transmembrane region" description="Helical" evidence="8">
    <location>
        <begin position="538"/>
        <end position="557"/>
    </location>
</feature>
<dbReference type="Pfam" id="PF02687">
    <property type="entry name" value="FtsX"/>
    <property type="match status" value="2"/>
</dbReference>
<dbReference type="RefSeq" id="WP_078498809.1">
    <property type="nucleotide sequence ID" value="NZ_MSZX01000004.1"/>
</dbReference>
<comment type="subcellular location">
    <subcellularLocation>
        <location evidence="1">Cell membrane</location>
        <topology evidence="1">Multi-pass membrane protein</topology>
    </subcellularLocation>
</comment>